<keyword evidence="2" id="KW-1185">Reference proteome</keyword>
<evidence type="ECO:0000313" key="1">
    <source>
        <dbReference type="EMBL" id="MBI9001582.1"/>
    </source>
</evidence>
<protein>
    <recommendedName>
        <fullName evidence="3">Restriction endonuclease</fullName>
    </recommendedName>
</protein>
<evidence type="ECO:0008006" key="3">
    <source>
        <dbReference type="Google" id="ProtNLM"/>
    </source>
</evidence>
<dbReference type="RefSeq" id="WP_198737049.1">
    <property type="nucleotide sequence ID" value="NZ_JAEIOT010000016.1"/>
</dbReference>
<name>A0ABS0VXT0_9CORY</name>
<evidence type="ECO:0000313" key="2">
    <source>
        <dbReference type="Proteomes" id="UP000625574"/>
    </source>
</evidence>
<proteinExistence type="predicted"/>
<comment type="caution">
    <text evidence="1">The sequence shown here is derived from an EMBL/GenBank/DDBJ whole genome shotgun (WGS) entry which is preliminary data.</text>
</comment>
<gene>
    <name evidence="1" type="ORF">JDV76_11510</name>
</gene>
<reference evidence="1 2" key="1">
    <citation type="submission" date="2020-12" db="EMBL/GenBank/DDBJ databases">
        <title>Genome public.</title>
        <authorList>
            <person name="Sun Q."/>
        </authorList>
    </citation>
    <scope>NUCLEOTIDE SEQUENCE [LARGE SCALE GENOMIC DNA]</scope>
    <source>
        <strain evidence="1 2">CCM 8864</strain>
    </source>
</reference>
<sequence>MDSPMRERTSSEYSSRLGSKIAAHMSCSSEWFKCGAASKKKKGKAMPNYGTSKPLDEEFIRGILASAYSSHFQFAPREIKEALDICGKSVIRKDRRGATEAALLSEMSTRKSLSELCGALQDVSPKASTHLLAGEHHDCLRDYKSLKSFKTFSLARGTWLIGVFGKGTDDSQYGALQAFNKYVRWVSAYLANLHIAAFAETDDTERLAVHPTRQLEINRLVEPETRMMWITDEISAAIGIWVDRNLPSISHLIGSEPVLVATENAHKAVNSLKSSFRDNKSFMSEPFSAILLNGISEDLTRKLTARPTVLNEENVEEALLGETPTITPFVHIDDTTWVLNRSAWLMHRDDALFRFAMKESPSDRKGQIFEDVTASMLQKWGPRATTWNSSVDLLRPESRKHKDEVDVFGCSDGIAFIGECKANKLSANNSSVGSSFETVVLNNAVSQLETRMTHWSEGWRPNEANPCKASEAIGFAITFSSYGGLLWQSEGLLKEDVPAQYAVIPLHSLVLVASILDEPQDLKLYLEHRERLITGGAANSDELEYILGFISELKGCQATAPEGTRALFRQYQLDENGVWIDPRVHSGLRDWKQQFRDDLWDHTEPVTP</sequence>
<accession>A0ABS0VXT0</accession>
<organism evidence="1 2">
    <name type="scientific">Corynebacterium marambiense</name>
    <dbReference type="NCBI Taxonomy" id="2765364"/>
    <lineage>
        <taxon>Bacteria</taxon>
        <taxon>Bacillati</taxon>
        <taxon>Actinomycetota</taxon>
        <taxon>Actinomycetes</taxon>
        <taxon>Mycobacteriales</taxon>
        <taxon>Corynebacteriaceae</taxon>
        <taxon>Corynebacterium</taxon>
    </lineage>
</organism>
<dbReference type="Proteomes" id="UP000625574">
    <property type="component" value="Unassembled WGS sequence"/>
</dbReference>
<dbReference type="EMBL" id="JAEIOT010000016">
    <property type="protein sequence ID" value="MBI9001582.1"/>
    <property type="molecule type" value="Genomic_DNA"/>
</dbReference>